<evidence type="ECO:0000256" key="2">
    <source>
        <dbReference type="ARBA" id="ARBA00023015"/>
    </source>
</evidence>
<keyword evidence="3" id="KW-0238">DNA-binding</keyword>
<dbReference type="GO" id="GO:0006351">
    <property type="term" value="P:DNA-templated transcription"/>
    <property type="evidence" value="ECO:0007669"/>
    <property type="project" value="InterPro"/>
</dbReference>
<dbReference type="GO" id="GO:0000978">
    <property type="term" value="F:RNA polymerase II cis-regulatory region sequence-specific DNA binding"/>
    <property type="evidence" value="ECO:0007669"/>
    <property type="project" value="TreeGrafter"/>
</dbReference>
<dbReference type="Pfam" id="PF04082">
    <property type="entry name" value="Fungal_trans"/>
    <property type="match status" value="1"/>
</dbReference>
<dbReference type="PANTHER" id="PTHR47424:SF12">
    <property type="entry name" value="TRANSCRIPTION FACTOR ASQA"/>
    <property type="match status" value="1"/>
</dbReference>
<dbReference type="AlphaFoldDB" id="A0AAD6MWL7"/>
<dbReference type="SMART" id="SM00906">
    <property type="entry name" value="Fungal_trans"/>
    <property type="match status" value="1"/>
</dbReference>
<dbReference type="Pfam" id="PF00172">
    <property type="entry name" value="Zn_clus"/>
    <property type="match status" value="1"/>
</dbReference>
<dbReference type="CDD" id="cd00067">
    <property type="entry name" value="GAL4"/>
    <property type="match status" value="1"/>
</dbReference>
<organism evidence="8 9">
    <name type="scientific">Penicillium malachiteum</name>
    <dbReference type="NCBI Taxonomy" id="1324776"/>
    <lineage>
        <taxon>Eukaryota</taxon>
        <taxon>Fungi</taxon>
        <taxon>Dikarya</taxon>
        <taxon>Ascomycota</taxon>
        <taxon>Pezizomycotina</taxon>
        <taxon>Eurotiomycetes</taxon>
        <taxon>Eurotiomycetidae</taxon>
        <taxon>Eurotiales</taxon>
        <taxon>Aspergillaceae</taxon>
        <taxon>Penicillium</taxon>
    </lineage>
</organism>
<evidence type="ECO:0000313" key="9">
    <source>
        <dbReference type="Proteomes" id="UP001215712"/>
    </source>
</evidence>
<keyword evidence="5" id="KW-0539">Nucleus</keyword>
<dbReference type="SMART" id="SM00066">
    <property type="entry name" value="GAL4"/>
    <property type="match status" value="1"/>
</dbReference>
<evidence type="ECO:0000256" key="4">
    <source>
        <dbReference type="ARBA" id="ARBA00023163"/>
    </source>
</evidence>
<dbReference type="PROSITE" id="PS00463">
    <property type="entry name" value="ZN2_CY6_FUNGAL_1"/>
    <property type="match status" value="1"/>
</dbReference>
<dbReference type="InterPro" id="IPR001138">
    <property type="entry name" value="Zn2Cys6_DnaBD"/>
</dbReference>
<feature type="domain" description="Zn(2)-C6 fungal-type" evidence="7">
    <location>
        <begin position="27"/>
        <end position="56"/>
    </location>
</feature>
<reference evidence="8" key="2">
    <citation type="submission" date="2023-01" db="EMBL/GenBank/DDBJ databases">
        <authorList>
            <person name="Petersen C."/>
        </authorList>
    </citation>
    <scope>NUCLEOTIDE SEQUENCE</scope>
    <source>
        <strain evidence="8">IBT 17514</strain>
    </source>
</reference>
<evidence type="ECO:0000256" key="6">
    <source>
        <dbReference type="SAM" id="MobiDB-lite"/>
    </source>
</evidence>
<keyword evidence="4" id="KW-0804">Transcription</keyword>
<dbReference type="CDD" id="cd12148">
    <property type="entry name" value="fungal_TF_MHR"/>
    <property type="match status" value="1"/>
</dbReference>
<keyword evidence="9" id="KW-1185">Reference proteome</keyword>
<dbReference type="InterPro" id="IPR007219">
    <property type="entry name" value="XnlR_reg_dom"/>
</dbReference>
<dbReference type="Gene3D" id="4.10.240.10">
    <property type="entry name" value="Zn(2)-C6 fungal-type DNA-binding domain"/>
    <property type="match status" value="1"/>
</dbReference>
<dbReference type="InterPro" id="IPR036864">
    <property type="entry name" value="Zn2-C6_fun-type_DNA-bd_sf"/>
</dbReference>
<dbReference type="GO" id="GO:0008270">
    <property type="term" value="F:zinc ion binding"/>
    <property type="evidence" value="ECO:0007669"/>
    <property type="project" value="InterPro"/>
</dbReference>
<feature type="region of interest" description="Disordered" evidence="6">
    <location>
        <begin position="81"/>
        <end position="120"/>
    </location>
</feature>
<proteinExistence type="predicted"/>
<keyword evidence="1" id="KW-0479">Metal-binding</keyword>
<evidence type="ECO:0000256" key="5">
    <source>
        <dbReference type="ARBA" id="ARBA00023242"/>
    </source>
</evidence>
<sequence>MFSTFAADPEKKNPSRPRPKRNQVARACDWCRQNRIKCDDSQPCQNCRTRDIQCSNAKRTDISTLPAANREIQRLRNTISKLQANKTSQETRDQAPSKYVTPPESDTLDASPSDSLGSHVPRSMATLSREWKGVQIHTSGAIYGPLSSSYFGVRMGRFLSEALSDDPESLFPNENLRLDYPPNTLKCLHDSDSCGVGSQSTDQSGLESLSRAQEQLFLDLLWQSFHCIYPVLVESEFREYYDSLWGVAGDQPCRRPSSLVDSILAVCMQYGSTFLTSDEDGRESEREYHVAAVSSKSHALFRRAQSLLLDEIESPSIMTLQTYIYCIIYLHNTSLLNTADMMLSTAVRVAQTMRLHLPPCDPTIREYQELHRRLWYTLVGLDCQLSMILGRPSLISVNENDYDLPGDSQEHALLSCSMLMTPGDEGISWLSFHVQSTRLLMTVRGVQNTVQQHGARLLERNNTQNMYDDPFVTEQLAACLGREIGVVYSWARNVPSALKFSRKDSGEPFSTERTPVSFNSLCPLWLQRQQILLELLYHHLQLSNFRPFVRLQPGSSSISPLSDCHNISALNHAVTLTNIVHQVLNDTDLLRGWYPVFQYQWDAALCILGFVLANPICPPTPAARRCIQTVVSCFEIMGECSATAVSAAKIVREVGAQAERLVGRFHGSLSSRSPPSKRRKDTSAMVQMLSAPALTPEYLQTLTFDQPFDISDFMDGIASPAGSSSMLYDESKLSLNMTENEIDTISASWVNNEGILSSLPPFPGGNT</sequence>
<protein>
    <submittedName>
        <fullName evidence="8">C6 transcription factor</fullName>
    </submittedName>
</protein>
<dbReference type="InterPro" id="IPR051127">
    <property type="entry name" value="Fungal_SecMet_Regulators"/>
</dbReference>
<keyword evidence="2" id="KW-0805">Transcription regulation</keyword>
<evidence type="ECO:0000256" key="3">
    <source>
        <dbReference type="ARBA" id="ARBA00023125"/>
    </source>
</evidence>
<dbReference type="GO" id="GO:0000981">
    <property type="term" value="F:DNA-binding transcription factor activity, RNA polymerase II-specific"/>
    <property type="evidence" value="ECO:0007669"/>
    <property type="project" value="InterPro"/>
</dbReference>
<evidence type="ECO:0000313" key="8">
    <source>
        <dbReference type="EMBL" id="KAJ5727631.1"/>
    </source>
</evidence>
<name>A0AAD6MWL7_9EURO</name>
<dbReference type="GO" id="GO:0005634">
    <property type="term" value="C:nucleus"/>
    <property type="evidence" value="ECO:0007669"/>
    <property type="project" value="TreeGrafter"/>
</dbReference>
<dbReference type="SUPFAM" id="SSF57701">
    <property type="entry name" value="Zn2/Cys6 DNA-binding domain"/>
    <property type="match status" value="1"/>
</dbReference>
<dbReference type="EMBL" id="JAQJAN010000006">
    <property type="protein sequence ID" value="KAJ5727631.1"/>
    <property type="molecule type" value="Genomic_DNA"/>
</dbReference>
<feature type="compositionally biased region" description="Basic residues" evidence="6">
    <location>
        <begin position="14"/>
        <end position="23"/>
    </location>
</feature>
<dbReference type="PANTHER" id="PTHR47424">
    <property type="entry name" value="REGULATORY PROTEIN GAL4"/>
    <property type="match status" value="1"/>
</dbReference>
<dbReference type="PROSITE" id="PS50048">
    <property type="entry name" value="ZN2_CY6_FUNGAL_2"/>
    <property type="match status" value="1"/>
</dbReference>
<dbReference type="GO" id="GO:0000435">
    <property type="term" value="P:positive regulation of transcription from RNA polymerase II promoter by galactose"/>
    <property type="evidence" value="ECO:0007669"/>
    <property type="project" value="TreeGrafter"/>
</dbReference>
<comment type="caution">
    <text evidence="8">The sequence shown here is derived from an EMBL/GenBank/DDBJ whole genome shotgun (WGS) entry which is preliminary data.</text>
</comment>
<dbReference type="Proteomes" id="UP001215712">
    <property type="component" value="Unassembled WGS sequence"/>
</dbReference>
<evidence type="ECO:0000259" key="7">
    <source>
        <dbReference type="PROSITE" id="PS50048"/>
    </source>
</evidence>
<reference evidence="8" key="1">
    <citation type="journal article" date="2023" name="IMA Fungus">
        <title>Comparative genomic study of the Penicillium genus elucidates a diverse pangenome and 15 lateral gene transfer events.</title>
        <authorList>
            <person name="Petersen C."/>
            <person name="Sorensen T."/>
            <person name="Nielsen M.R."/>
            <person name="Sondergaard T.E."/>
            <person name="Sorensen J.L."/>
            <person name="Fitzpatrick D.A."/>
            <person name="Frisvad J.C."/>
            <person name="Nielsen K.L."/>
        </authorList>
    </citation>
    <scope>NUCLEOTIDE SEQUENCE</scope>
    <source>
        <strain evidence="8">IBT 17514</strain>
    </source>
</reference>
<gene>
    <name evidence="8" type="ORF">N7493_005451</name>
</gene>
<feature type="region of interest" description="Disordered" evidence="6">
    <location>
        <begin position="1"/>
        <end position="24"/>
    </location>
</feature>
<evidence type="ECO:0000256" key="1">
    <source>
        <dbReference type="ARBA" id="ARBA00022723"/>
    </source>
</evidence>
<accession>A0AAD6MWL7</accession>